<dbReference type="AlphaFoldDB" id="A0AAF0PLI0"/>
<dbReference type="EMBL" id="CP133612">
    <property type="protein sequence ID" value="WMV06993.1"/>
    <property type="molecule type" value="Genomic_DNA"/>
</dbReference>
<gene>
    <name evidence="1" type="ORF">MTR67_000378</name>
</gene>
<feature type="non-terminal residue" evidence="1">
    <location>
        <position position="1"/>
    </location>
</feature>
<accession>A0AAF0PLI0</accession>
<organism evidence="1 2">
    <name type="scientific">Solanum verrucosum</name>
    <dbReference type="NCBI Taxonomy" id="315347"/>
    <lineage>
        <taxon>Eukaryota</taxon>
        <taxon>Viridiplantae</taxon>
        <taxon>Streptophyta</taxon>
        <taxon>Embryophyta</taxon>
        <taxon>Tracheophyta</taxon>
        <taxon>Spermatophyta</taxon>
        <taxon>Magnoliopsida</taxon>
        <taxon>eudicotyledons</taxon>
        <taxon>Gunneridae</taxon>
        <taxon>Pentapetalae</taxon>
        <taxon>asterids</taxon>
        <taxon>lamiids</taxon>
        <taxon>Solanales</taxon>
        <taxon>Solanaceae</taxon>
        <taxon>Solanoideae</taxon>
        <taxon>Solaneae</taxon>
        <taxon>Solanum</taxon>
    </lineage>
</organism>
<keyword evidence="2" id="KW-1185">Reference proteome</keyword>
<evidence type="ECO:0000313" key="1">
    <source>
        <dbReference type="EMBL" id="WMV06993.1"/>
    </source>
</evidence>
<evidence type="ECO:0000313" key="2">
    <source>
        <dbReference type="Proteomes" id="UP001234989"/>
    </source>
</evidence>
<reference evidence="1" key="1">
    <citation type="submission" date="2023-08" db="EMBL/GenBank/DDBJ databases">
        <title>A de novo genome assembly of Solanum verrucosum Schlechtendal, a Mexican diploid species geographically isolated from the other diploid A-genome species in potato relatives.</title>
        <authorList>
            <person name="Hosaka K."/>
        </authorList>
    </citation>
    <scope>NUCLEOTIDE SEQUENCE</scope>
    <source>
        <tissue evidence="1">Young leaves</tissue>
    </source>
</reference>
<proteinExistence type="predicted"/>
<protein>
    <submittedName>
        <fullName evidence="1">Uncharacterized protein</fullName>
    </submittedName>
</protein>
<sequence>LYLKADQISNFQKLQVQPTVATHGPLSDPRPVLWVRGSPLQPLPKPNSENLLSLNPRTDLRSIGQTTVCGLCLWIEAPFTQPLTRTTANHHRPSFDPRSVGLIVGEGQQPVRGKLLIGSTSNGHHSQHKRN</sequence>
<name>A0AAF0PLI0_SOLVR</name>
<dbReference type="Proteomes" id="UP001234989">
    <property type="component" value="Chromosome 1"/>
</dbReference>